<dbReference type="AlphaFoldDB" id="A0A938X117"/>
<dbReference type="RefSeq" id="WP_204907903.1">
    <property type="nucleotide sequence ID" value="NZ_JACJLV010000003.1"/>
</dbReference>
<reference evidence="1" key="2">
    <citation type="journal article" date="2021" name="Sci. Rep.">
        <title>The distribution of antibiotic resistance genes in chicken gut microbiota commensals.</title>
        <authorList>
            <person name="Juricova H."/>
            <person name="Matiasovicova J."/>
            <person name="Kubasova T."/>
            <person name="Cejkova D."/>
            <person name="Rychlik I."/>
        </authorList>
    </citation>
    <scope>NUCLEOTIDE SEQUENCE</scope>
    <source>
        <strain evidence="1">An420c</strain>
    </source>
</reference>
<evidence type="ECO:0000313" key="2">
    <source>
        <dbReference type="Proteomes" id="UP000713880"/>
    </source>
</evidence>
<name>A0A938X117_9CLOT</name>
<keyword evidence="2" id="KW-1185">Reference proteome</keyword>
<gene>
    <name evidence="1" type="ORF">H6A13_01830</name>
</gene>
<dbReference type="InterPro" id="IPR045738">
    <property type="entry name" value="DUF6088"/>
</dbReference>
<reference evidence="1" key="1">
    <citation type="submission" date="2020-08" db="EMBL/GenBank/DDBJ databases">
        <authorList>
            <person name="Cejkova D."/>
            <person name="Kubasova T."/>
            <person name="Jahodarova E."/>
            <person name="Rychlik I."/>
        </authorList>
    </citation>
    <scope>NUCLEOTIDE SEQUENCE</scope>
    <source>
        <strain evidence="1">An420c</strain>
    </source>
</reference>
<dbReference type="Pfam" id="PF19570">
    <property type="entry name" value="DUF6088"/>
    <property type="match status" value="1"/>
</dbReference>
<dbReference type="Proteomes" id="UP000713880">
    <property type="component" value="Unassembled WGS sequence"/>
</dbReference>
<organism evidence="1 2">
    <name type="scientific">Mordavella massiliensis</name>
    <dbReference type="NCBI Taxonomy" id="1871024"/>
    <lineage>
        <taxon>Bacteria</taxon>
        <taxon>Bacillati</taxon>
        <taxon>Bacillota</taxon>
        <taxon>Clostridia</taxon>
        <taxon>Eubacteriales</taxon>
        <taxon>Clostridiaceae</taxon>
        <taxon>Mordavella</taxon>
    </lineage>
</organism>
<accession>A0A938X117</accession>
<protein>
    <recommendedName>
        <fullName evidence="3">Transcriptional regulator, AbiEi antitoxin, Type IV TA system</fullName>
    </recommendedName>
</protein>
<dbReference type="EMBL" id="JACJLV010000003">
    <property type="protein sequence ID" value="MBM6825846.1"/>
    <property type="molecule type" value="Genomic_DNA"/>
</dbReference>
<proteinExistence type="predicted"/>
<evidence type="ECO:0008006" key="3">
    <source>
        <dbReference type="Google" id="ProtNLM"/>
    </source>
</evidence>
<comment type="caution">
    <text evidence="1">The sequence shown here is derived from an EMBL/GenBank/DDBJ whole genome shotgun (WGS) entry which is preliminary data.</text>
</comment>
<evidence type="ECO:0000313" key="1">
    <source>
        <dbReference type="EMBL" id="MBM6825846.1"/>
    </source>
</evidence>
<sequence>MLYEYLIKNYIPGEPIFTGDIQISGMTEENLRYHLKKYADSGTICRFEPGVYYFPKTGILGEKLSLSADTVAVHKYIMRRGRRVGYYSGYTLANRMGLSVQVPYTQEISSNFAPASVRKIMIKNRPYIIRRPVAEVTEENVSVLQFLDCLKDIEKSSEIELETCGRILTEYARRNGITKKRIDQFIAKYPVKIYKAIYETGVEYVSS</sequence>